<dbReference type="PANTHER" id="PTHR12111:SF2">
    <property type="entry name" value="SPLICING FACTOR YJU2B-RELATED"/>
    <property type="match status" value="1"/>
</dbReference>
<dbReference type="Pfam" id="PF04502">
    <property type="entry name" value="Saf4_Yju2"/>
    <property type="match status" value="1"/>
</dbReference>
<dbReference type="GO" id="GO:0000398">
    <property type="term" value="P:mRNA splicing, via spliceosome"/>
    <property type="evidence" value="ECO:0007669"/>
    <property type="project" value="InterPro"/>
</dbReference>
<evidence type="ECO:0000256" key="1">
    <source>
        <dbReference type="ARBA" id="ARBA00005595"/>
    </source>
</evidence>
<dbReference type="GO" id="GO:0005684">
    <property type="term" value="C:U2-type spliceosomal complex"/>
    <property type="evidence" value="ECO:0007669"/>
    <property type="project" value="TreeGrafter"/>
</dbReference>
<reference evidence="2 3" key="1">
    <citation type="submission" date="2020-06" db="EMBL/GenBank/DDBJ databases">
        <authorList>
            <person name="Li R."/>
            <person name="Bekaert M."/>
        </authorList>
    </citation>
    <scope>NUCLEOTIDE SEQUENCE [LARGE SCALE GENOMIC DNA]</scope>
    <source>
        <strain evidence="3">wild</strain>
    </source>
</reference>
<organism evidence="2 3">
    <name type="scientific">Mytilus coruscus</name>
    <name type="common">Sea mussel</name>
    <dbReference type="NCBI Taxonomy" id="42192"/>
    <lineage>
        <taxon>Eukaryota</taxon>
        <taxon>Metazoa</taxon>
        <taxon>Spiralia</taxon>
        <taxon>Lophotrochozoa</taxon>
        <taxon>Mollusca</taxon>
        <taxon>Bivalvia</taxon>
        <taxon>Autobranchia</taxon>
        <taxon>Pteriomorphia</taxon>
        <taxon>Mytilida</taxon>
        <taxon>Mytiloidea</taxon>
        <taxon>Mytilidae</taxon>
        <taxon>Mytilinae</taxon>
        <taxon>Mytilus</taxon>
    </lineage>
</organism>
<sequence>MAERKSVNKYYPPDWDPSKGSVNKYVGQHPLRDRAKKLSQGILVIRFELPYNIWCGGCNSHVGMGVRYNAEKTKVGNYYTTPIYKFRMKCHLCDNYFEIQTDPKNHDYVILCGARRKEQRWDPKDNEQIVPEDKATQKKLATDSMYKLEHGSDDKQRGKSIIPTIGQIADERNQYKDDYIINKIAREKFRNEKKAIKATEEVDRELLLKSSLDISLVKETDEDKKLAGLLRLRPTETYNEKQIQKRKEIESRPIFETNKAEDLLSKGNDTKQNLAKSIALRKTSPFDTIKSSTNSSKQIRKMLGVRKRSLDSNLEEDSSQFKKMKDGLDISVEQSKDNGNLTTGFVAGESDIFPEDSLNPLDSDKLFCDTDKNIIEADFSKNHVIKLQSSITNSSALGLVSVYADSESESSEG</sequence>
<protein>
    <submittedName>
        <fullName evidence="2">CCDC130</fullName>
    </submittedName>
</protein>
<keyword evidence="3" id="KW-1185">Reference proteome</keyword>
<dbReference type="GO" id="GO:0071014">
    <property type="term" value="C:post-mRNA release spliceosomal complex"/>
    <property type="evidence" value="ECO:0007669"/>
    <property type="project" value="TreeGrafter"/>
</dbReference>
<name>A0A6J8DJ16_MYTCO</name>
<accession>A0A6J8DJ16</accession>
<proteinExistence type="inferred from homology"/>
<dbReference type="Proteomes" id="UP000507470">
    <property type="component" value="Unassembled WGS sequence"/>
</dbReference>
<dbReference type="InterPro" id="IPR007590">
    <property type="entry name" value="Saf4/Yju2"/>
</dbReference>
<dbReference type="PANTHER" id="PTHR12111">
    <property type="entry name" value="SPLICING FACTOR YJU2"/>
    <property type="match status" value="1"/>
</dbReference>
<gene>
    <name evidence="2" type="ORF">MCOR_41553</name>
</gene>
<dbReference type="AlphaFoldDB" id="A0A6J8DJ16"/>
<comment type="similarity">
    <text evidence="1">Belongs to the CWC16 family.</text>
</comment>
<evidence type="ECO:0000313" key="2">
    <source>
        <dbReference type="EMBL" id="CAC5408129.1"/>
    </source>
</evidence>
<dbReference type="OrthoDB" id="360327at2759"/>
<evidence type="ECO:0000313" key="3">
    <source>
        <dbReference type="Proteomes" id="UP000507470"/>
    </source>
</evidence>
<dbReference type="EMBL" id="CACVKT020007511">
    <property type="protein sequence ID" value="CAC5408129.1"/>
    <property type="molecule type" value="Genomic_DNA"/>
</dbReference>